<organism evidence="1">
    <name type="scientific">marine sediment metagenome</name>
    <dbReference type="NCBI Taxonomy" id="412755"/>
    <lineage>
        <taxon>unclassified sequences</taxon>
        <taxon>metagenomes</taxon>
        <taxon>ecological metagenomes</taxon>
    </lineage>
</organism>
<dbReference type="EMBL" id="LAZR01004502">
    <property type="protein sequence ID" value="KKN08033.1"/>
    <property type="molecule type" value="Genomic_DNA"/>
</dbReference>
<protein>
    <submittedName>
        <fullName evidence="1">Uncharacterized protein</fullName>
    </submittedName>
</protein>
<name>A0A0F9QS14_9ZZZZ</name>
<accession>A0A0F9QS14</accession>
<evidence type="ECO:0000313" key="1">
    <source>
        <dbReference type="EMBL" id="KKN08033.1"/>
    </source>
</evidence>
<sequence>LYDYAVCQTVGKETFTMVISSWDEKKFKKGEMLLLENVQILQFGQTIKYSSDNISVVQDK</sequence>
<comment type="caution">
    <text evidence="1">The sequence shown here is derived from an EMBL/GenBank/DDBJ whole genome shotgun (WGS) entry which is preliminary data.</text>
</comment>
<proteinExistence type="predicted"/>
<reference evidence="1" key="1">
    <citation type="journal article" date="2015" name="Nature">
        <title>Complex archaea that bridge the gap between prokaryotes and eukaryotes.</title>
        <authorList>
            <person name="Spang A."/>
            <person name="Saw J.H."/>
            <person name="Jorgensen S.L."/>
            <person name="Zaremba-Niedzwiedzka K."/>
            <person name="Martijn J."/>
            <person name="Lind A.E."/>
            <person name="van Eijk R."/>
            <person name="Schleper C."/>
            <person name="Guy L."/>
            <person name="Ettema T.J."/>
        </authorList>
    </citation>
    <scope>NUCLEOTIDE SEQUENCE</scope>
</reference>
<feature type="non-terminal residue" evidence="1">
    <location>
        <position position="1"/>
    </location>
</feature>
<gene>
    <name evidence="1" type="ORF">LCGC14_1060990</name>
</gene>
<dbReference type="AlphaFoldDB" id="A0A0F9QS14"/>